<dbReference type="Proteomes" id="UP000072189">
    <property type="component" value="Unassembled WGS sequence"/>
</dbReference>
<protein>
    <submittedName>
        <fullName evidence="2">Uncharacterized protein</fullName>
    </submittedName>
</protein>
<evidence type="ECO:0000256" key="1">
    <source>
        <dbReference type="SAM" id="MobiDB-lite"/>
    </source>
</evidence>
<feature type="compositionally biased region" description="Basic and acidic residues" evidence="1">
    <location>
        <begin position="141"/>
        <end position="152"/>
    </location>
</feature>
<dbReference type="AlphaFoldDB" id="A0A147FB67"/>
<reference evidence="2 3" key="1">
    <citation type="journal article" date="2016" name="Front. Microbiol.">
        <title>Genomic Resource of Rice Seed Associated Bacteria.</title>
        <authorList>
            <person name="Midha S."/>
            <person name="Bansal K."/>
            <person name="Sharma S."/>
            <person name="Kumar N."/>
            <person name="Patil P.P."/>
            <person name="Chaudhry V."/>
            <person name="Patil P.B."/>
        </authorList>
    </citation>
    <scope>NUCLEOTIDE SEQUENCE [LARGE SCALE GENOMIC DNA]</scope>
    <source>
        <strain evidence="2 3">RSA3</strain>
    </source>
</reference>
<organism evidence="2 3">
    <name type="scientific">Microbacterium testaceum</name>
    <name type="common">Aureobacterium testaceum</name>
    <name type="synonym">Brevibacterium testaceum</name>
    <dbReference type="NCBI Taxonomy" id="2033"/>
    <lineage>
        <taxon>Bacteria</taxon>
        <taxon>Bacillati</taxon>
        <taxon>Actinomycetota</taxon>
        <taxon>Actinomycetes</taxon>
        <taxon>Micrococcales</taxon>
        <taxon>Microbacteriaceae</taxon>
        <taxon>Microbacterium</taxon>
    </lineage>
</organism>
<proteinExistence type="predicted"/>
<dbReference type="PATRIC" id="fig|2033.7.peg.1106"/>
<feature type="region of interest" description="Disordered" evidence="1">
    <location>
        <begin position="141"/>
        <end position="166"/>
    </location>
</feature>
<accession>A0A147FB67</accession>
<evidence type="ECO:0000313" key="2">
    <source>
        <dbReference type="EMBL" id="KTS13744.1"/>
    </source>
</evidence>
<dbReference type="EMBL" id="LDRV01000018">
    <property type="protein sequence ID" value="KTS13744.1"/>
    <property type="molecule type" value="Genomic_DNA"/>
</dbReference>
<evidence type="ECO:0000313" key="3">
    <source>
        <dbReference type="Proteomes" id="UP000072189"/>
    </source>
</evidence>
<sequence>MKRGKKKFAATGMEHVYCLMCEEPDRIDWTTRTGVSWRNRAGDEVEPVDDEADEDTRVRALRAGRRPVCAAAGHPLPDPDSVLVGYFGQVSAGKDSMIGSAVYAASSGALMPHGVRLAPAELSDGRRWVQVTANWVREGRWEHRPTSRKESGSYKPTELRAQVDGSDSRLGRSVMLFNTSGEDYWGEPPSADSMLETGPERSFHATFPFLPELDVIVIAVPPGALEGHGLRQRVGDSSHSPDRTISGIEKIATVVREIDSVRAWPEERARRRIVVLALTKCDRYARVEGFPERVLRPRDRDRSLRDQMAEEQALLGRFLVTYGGTGILHAATGVADTVYFSAVSGTGPDDPGRSVIAAAPHLADAKRSLDPLHLAFMRHSIGRYA</sequence>
<gene>
    <name evidence="2" type="ORF">RSA3_03355</name>
</gene>
<name>A0A147FB67_MICTE</name>
<comment type="caution">
    <text evidence="2">The sequence shown here is derived from an EMBL/GenBank/DDBJ whole genome shotgun (WGS) entry which is preliminary data.</text>
</comment>